<evidence type="ECO:0000256" key="1">
    <source>
        <dbReference type="ARBA" id="ARBA00007606"/>
    </source>
</evidence>
<dbReference type="SUPFAM" id="SSF49899">
    <property type="entry name" value="Concanavalin A-like lectins/glucanases"/>
    <property type="match status" value="1"/>
</dbReference>
<dbReference type="InterPro" id="IPR001220">
    <property type="entry name" value="Legume_lectin_dom"/>
</dbReference>
<keyword evidence="2" id="KW-0430">Lectin</keyword>
<dbReference type="AlphaFoldDB" id="A0AAQ3Q6G7"/>
<dbReference type="PANTHER" id="PTHR32401">
    <property type="entry name" value="CONCANAVALIN A-LIKE LECTIN FAMILY PROTEIN"/>
    <property type="match status" value="1"/>
</dbReference>
<keyword evidence="4" id="KW-0418">Kinase</keyword>
<dbReference type="PANTHER" id="PTHR32401:SF48">
    <property type="entry name" value="LEGUME LECTIN DOMAIN-CONTAINING PROTEIN"/>
    <property type="match status" value="1"/>
</dbReference>
<dbReference type="InterPro" id="IPR050258">
    <property type="entry name" value="Leguminous_Lectin"/>
</dbReference>
<keyword evidence="4" id="KW-0675">Receptor</keyword>
<protein>
    <submittedName>
        <fullName evidence="4">L-type lectin-domain containing receptor kinase S.7</fullName>
    </submittedName>
</protein>
<accession>A0AAQ3Q6G7</accession>
<dbReference type="GO" id="GO:0030246">
    <property type="term" value="F:carbohydrate binding"/>
    <property type="evidence" value="ECO:0007669"/>
    <property type="project" value="UniProtKB-KW"/>
</dbReference>
<keyword evidence="4" id="KW-0808">Transferase</keyword>
<comment type="similarity">
    <text evidence="1">Belongs to the leguminous lectin family.</text>
</comment>
<dbReference type="Pfam" id="PF00139">
    <property type="entry name" value="Lectin_legB"/>
    <property type="match status" value="1"/>
</dbReference>
<evidence type="ECO:0000313" key="5">
    <source>
        <dbReference type="Proteomes" id="UP001327560"/>
    </source>
</evidence>
<keyword evidence="5" id="KW-1185">Reference proteome</keyword>
<gene>
    <name evidence="4" type="ORF">Cni_G06515</name>
</gene>
<evidence type="ECO:0000313" key="4">
    <source>
        <dbReference type="EMBL" id="WOK97807.1"/>
    </source>
</evidence>
<organism evidence="4 5">
    <name type="scientific">Canna indica</name>
    <name type="common">Indian-shot</name>
    <dbReference type="NCBI Taxonomy" id="4628"/>
    <lineage>
        <taxon>Eukaryota</taxon>
        <taxon>Viridiplantae</taxon>
        <taxon>Streptophyta</taxon>
        <taxon>Embryophyta</taxon>
        <taxon>Tracheophyta</taxon>
        <taxon>Spermatophyta</taxon>
        <taxon>Magnoliopsida</taxon>
        <taxon>Liliopsida</taxon>
        <taxon>Zingiberales</taxon>
        <taxon>Cannaceae</taxon>
        <taxon>Canna</taxon>
    </lineage>
</organism>
<dbReference type="Gene3D" id="2.60.120.200">
    <property type="match status" value="1"/>
</dbReference>
<evidence type="ECO:0000256" key="2">
    <source>
        <dbReference type="ARBA" id="ARBA00022734"/>
    </source>
</evidence>
<feature type="domain" description="Legume lectin" evidence="3">
    <location>
        <begin position="18"/>
        <end position="181"/>
    </location>
</feature>
<dbReference type="Proteomes" id="UP001327560">
    <property type="component" value="Chromosome 2"/>
</dbReference>
<name>A0AAQ3Q6G7_9LILI</name>
<reference evidence="4 5" key="1">
    <citation type="submission" date="2023-10" db="EMBL/GenBank/DDBJ databases">
        <title>Chromosome-scale genome assembly provides insights into flower coloration mechanisms of Canna indica.</title>
        <authorList>
            <person name="Li C."/>
        </authorList>
    </citation>
    <scope>NUCLEOTIDE SEQUENCE [LARGE SCALE GENOMIC DNA]</scope>
    <source>
        <tissue evidence="4">Flower</tissue>
    </source>
</reference>
<dbReference type="InterPro" id="IPR013320">
    <property type="entry name" value="ConA-like_dom_sf"/>
</dbReference>
<proteinExistence type="inferred from homology"/>
<dbReference type="GO" id="GO:0016301">
    <property type="term" value="F:kinase activity"/>
    <property type="evidence" value="ECO:0007669"/>
    <property type="project" value="UniProtKB-KW"/>
</dbReference>
<evidence type="ECO:0000259" key="3">
    <source>
        <dbReference type="Pfam" id="PF00139"/>
    </source>
</evidence>
<sequence>MYDLVQLPLVYSSSMGFSFDFASFSFLNLTLLSDSYLQNDTISLTRETDVPSSNVGAAIYTLPIWFLNPAANASASFATKFSFSITNPHPGGAGDSLTFFLSLGNSTLGSASGYLILFNSSATPAVGNGSIIAIEFDDRMDVGLDDTSHNHVGLDVDSSISRPSVDLTPFGIDLKSGKLITA</sequence>
<dbReference type="EMBL" id="CP136891">
    <property type="protein sequence ID" value="WOK97807.1"/>
    <property type="molecule type" value="Genomic_DNA"/>
</dbReference>